<dbReference type="AlphaFoldDB" id="A0A7V8B0M3"/>
<sequence>MIIGLVTIVANAKDPGTGSITRLGHVMMPLANALYVGRWLTSIVDKSAALSNEEIYERHRASAEKRQAR</sequence>
<dbReference type="RefSeq" id="WP_151648880.1">
    <property type="nucleotide sequence ID" value="NZ_WBVY01000009.1"/>
</dbReference>
<organism evidence="1 2">
    <name type="scientific">Brucella tritici</name>
    <dbReference type="NCBI Taxonomy" id="94626"/>
    <lineage>
        <taxon>Bacteria</taxon>
        <taxon>Pseudomonadati</taxon>
        <taxon>Pseudomonadota</taxon>
        <taxon>Alphaproteobacteria</taxon>
        <taxon>Hyphomicrobiales</taxon>
        <taxon>Brucellaceae</taxon>
        <taxon>Brucella/Ochrobactrum group</taxon>
        <taxon>Brucella</taxon>
    </lineage>
</organism>
<accession>A0A7V8B0M3</accession>
<evidence type="ECO:0000313" key="1">
    <source>
        <dbReference type="EMBL" id="KAB2654907.1"/>
    </source>
</evidence>
<dbReference type="EMBL" id="WBVY01000009">
    <property type="protein sequence ID" value="KAB2654907.1"/>
    <property type="molecule type" value="Genomic_DNA"/>
</dbReference>
<proteinExistence type="predicted"/>
<name>A0A7V8B0M3_9HYPH</name>
<reference evidence="1 2" key="1">
    <citation type="submission" date="2019-09" db="EMBL/GenBank/DDBJ databases">
        <title>Taxonomic organization of the family Brucellaceae based on a phylogenomic approach.</title>
        <authorList>
            <person name="Leclercq S."/>
            <person name="Cloeckaert A."/>
            <person name="Zygmunt M.S."/>
        </authorList>
    </citation>
    <scope>NUCLEOTIDE SEQUENCE [LARGE SCALE GENOMIC DNA]</scope>
    <source>
        <strain evidence="1 2">TA93</strain>
    </source>
</reference>
<gene>
    <name evidence="1" type="ORF">F9K94_22890</name>
</gene>
<comment type="caution">
    <text evidence="1">The sequence shown here is derived from an EMBL/GenBank/DDBJ whole genome shotgun (WGS) entry which is preliminary data.</text>
</comment>
<dbReference type="Proteomes" id="UP000460650">
    <property type="component" value="Unassembled WGS sequence"/>
</dbReference>
<evidence type="ECO:0000313" key="2">
    <source>
        <dbReference type="Proteomes" id="UP000460650"/>
    </source>
</evidence>
<protein>
    <submittedName>
        <fullName evidence="1">Uncharacterized protein</fullName>
    </submittedName>
</protein>